<dbReference type="EMBL" id="CAMXCT020005447">
    <property type="protein sequence ID" value="CAL1165791.1"/>
    <property type="molecule type" value="Genomic_DNA"/>
</dbReference>
<keyword evidence="4" id="KW-1185">Reference proteome</keyword>
<dbReference type="OrthoDB" id="436477at2759"/>
<feature type="non-terminal residue" evidence="2">
    <location>
        <position position="187"/>
    </location>
</feature>
<proteinExistence type="predicted"/>
<feature type="non-terminal residue" evidence="2">
    <location>
        <position position="1"/>
    </location>
</feature>
<keyword evidence="1" id="KW-1133">Transmembrane helix</keyword>
<evidence type="ECO:0000313" key="3">
    <source>
        <dbReference type="EMBL" id="CAL4799728.1"/>
    </source>
</evidence>
<reference evidence="2" key="1">
    <citation type="submission" date="2022-10" db="EMBL/GenBank/DDBJ databases">
        <authorList>
            <person name="Chen Y."/>
            <person name="Dougan E. K."/>
            <person name="Chan C."/>
            <person name="Rhodes N."/>
            <person name="Thang M."/>
        </authorList>
    </citation>
    <scope>NUCLEOTIDE SEQUENCE</scope>
</reference>
<dbReference type="AlphaFoldDB" id="A0A9P1GFS1"/>
<keyword evidence="1" id="KW-0472">Membrane</keyword>
<feature type="transmembrane region" description="Helical" evidence="1">
    <location>
        <begin position="6"/>
        <end position="25"/>
    </location>
</feature>
<organism evidence="2">
    <name type="scientific">Cladocopium goreaui</name>
    <dbReference type="NCBI Taxonomy" id="2562237"/>
    <lineage>
        <taxon>Eukaryota</taxon>
        <taxon>Sar</taxon>
        <taxon>Alveolata</taxon>
        <taxon>Dinophyceae</taxon>
        <taxon>Suessiales</taxon>
        <taxon>Symbiodiniaceae</taxon>
        <taxon>Cladocopium</taxon>
    </lineage>
</organism>
<evidence type="ECO:0000313" key="4">
    <source>
        <dbReference type="Proteomes" id="UP001152797"/>
    </source>
</evidence>
<sequence>AVSVLFLLIGAHIIACALYYLGSTTGGNADTWLEEYAQTQQQEDKILMYFSALVWALAQLTPGLGPSPANPRSLQDFVFTSVVHVLALAGCIFLLHQVTGTVLRLRELQGDWPRRQMTCRAYLAEGPRPATSLRHHIWSWLENQPEPRSLRPDFQGWKGPRSLAVPSPLQAVQASPLHALPPMVQQE</sequence>
<dbReference type="EMBL" id="CAMXCT030005447">
    <property type="protein sequence ID" value="CAL4799728.1"/>
    <property type="molecule type" value="Genomic_DNA"/>
</dbReference>
<keyword evidence="1" id="KW-0812">Transmembrane</keyword>
<reference evidence="3 4" key="2">
    <citation type="submission" date="2024-05" db="EMBL/GenBank/DDBJ databases">
        <authorList>
            <person name="Chen Y."/>
            <person name="Shah S."/>
            <person name="Dougan E. K."/>
            <person name="Thang M."/>
            <person name="Chan C."/>
        </authorList>
    </citation>
    <scope>NUCLEOTIDE SEQUENCE [LARGE SCALE GENOMIC DNA]</scope>
</reference>
<accession>A0A9P1GFS1</accession>
<dbReference type="Proteomes" id="UP001152797">
    <property type="component" value="Unassembled WGS sequence"/>
</dbReference>
<feature type="transmembrane region" description="Helical" evidence="1">
    <location>
        <begin position="77"/>
        <end position="96"/>
    </location>
</feature>
<evidence type="ECO:0000256" key="1">
    <source>
        <dbReference type="SAM" id="Phobius"/>
    </source>
</evidence>
<comment type="caution">
    <text evidence="2">The sequence shown here is derived from an EMBL/GenBank/DDBJ whole genome shotgun (WGS) entry which is preliminary data.</text>
</comment>
<dbReference type="EMBL" id="CAMXCT010005447">
    <property type="protein sequence ID" value="CAI4012416.1"/>
    <property type="molecule type" value="Genomic_DNA"/>
</dbReference>
<evidence type="ECO:0000313" key="2">
    <source>
        <dbReference type="EMBL" id="CAI4012416.1"/>
    </source>
</evidence>
<gene>
    <name evidence="2" type="ORF">C1SCF055_LOCUS37478</name>
</gene>
<protein>
    <submittedName>
        <fullName evidence="3">ADP-ribosylation factor</fullName>
    </submittedName>
</protein>
<name>A0A9P1GFS1_9DINO</name>
<feature type="transmembrane region" description="Helical" evidence="1">
    <location>
        <begin position="46"/>
        <end position="65"/>
    </location>
</feature>